<protein>
    <submittedName>
        <fullName evidence="3">Histidine kinase</fullName>
    </submittedName>
</protein>
<evidence type="ECO:0000256" key="1">
    <source>
        <dbReference type="SAM" id="Phobius"/>
    </source>
</evidence>
<gene>
    <name evidence="3" type="ORF">EE52_0222320</name>
</gene>
<proteinExistence type="predicted"/>
<keyword evidence="3" id="KW-0808">Transferase</keyword>
<organism evidence="3">
    <name type="scientific">Bacteroides fragilis</name>
    <dbReference type="NCBI Taxonomy" id="817"/>
    <lineage>
        <taxon>Bacteria</taxon>
        <taxon>Pseudomonadati</taxon>
        <taxon>Bacteroidota</taxon>
        <taxon>Bacteroidia</taxon>
        <taxon>Bacteroidales</taxon>
        <taxon>Bacteroidaceae</taxon>
        <taxon>Bacteroides</taxon>
    </lineage>
</organism>
<dbReference type="InterPro" id="IPR036097">
    <property type="entry name" value="HisK_dim/P_sf"/>
</dbReference>
<evidence type="ECO:0000313" key="3">
    <source>
        <dbReference type="EMBL" id="KFX72574.1"/>
    </source>
</evidence>
<name>A0A0I9UIN4_BACFG</name>
<keyword evidence="1" id="KW-1133">Transmembrane helix</keyword>
<reference evidence="3" key="1">
    <citation type="book" date="2014" name="THE 24TH EUROPEAN CONGRESS OF CLINICAL MICROBIOLOGY AND INFECTIOUS DISEASES" publisher="ECCMID 2014" city="Barcelona, Spain">
        <title>Identification of resistance genes in three multidrug-resistant Bacteroides fragilis isolates by whole genome sequencing.</title>
        <editorList>
            <person name="Unknown"/>
            <person name="A."/>
        </editorList>
        <authorList>
            <person name="Sydenham T.V."/>
            <person name="Hasman H."/>
            <person name="Wang M."/>
            <person name="Soki J."/>
            <person name="Nagy E."/>
            <person name="Justesen U.S."/>
        </authorList>
    </citation>
    <scope>NUCLEOTIDE SEQUENCE</scope>
    <source>
        <strain evidence="3">DCMOUH0018B</strain>
    </source>
</reference>
<dbReference type="GO" id="GO:0000155">
    <property type="term" value="F:phosphorelay sensor kinase activity"/>
    <property type="evidence" value="ECO:0007669"/>
    <property type="project" value="InterPro"/>
</dbReference>
<keyword evidence="3" id="KW-0418">Kinase</keyword>
<dbReference type="AlphaFoldDB" id="A0A0I9UIN4"/>
<dbReference type="RefSeq" id="WP_044302035.1">
    <property type="nucleotide sequence ID" value="NZ_CAEUHN010000001.1"/>
</dbReference>
<feature type="transmembrane region" description="Helical" evidence="1">
    <location>
        <begin position="416"/>
        <end position="437"/>
    </location>
</feature>
<comment type="caution">
    <text evidence="3">The sequence shown here is derived from an EMBL/GenBank/DDBJ whole genome shotgun (WGS) entry which is preliminary data.</text>
</comment>
<dbReference type="SUPFAM" id="SSF47384">
    <property type="entry name" value="Homodimeric domain of signal transducing histidine kinase"/>
    <property type="match status" value="1"/>
</dbReference>
<accession>A0A0I9UIN4</accession>
<keyword evidence="1" id="KW-0812">Transmembrane</keyword>
<dbReference type="EMBL" id="JMZZ02000226">
    <property type="protein sequence ID" value="KFX72574.1"/>
    <property type="molecule type" value="Genomic_DNA"/>
</dbReference>
<dbReference type="Gene3D" id="1.10.287.130">
    <property type="match status" value="1"/>
</dbReference>
<reference evidence="3" key="2">
    <citation type="submission" date="2014-07" db="EMBL/GenBank/DDBJ databases">
        <title>Genetics and epidemiology of antimicrobial resistance in B. fragilis group.</title>
        <authorList>
            <person name="Sydenham T.V."/>
            <person name="Hasman H."/>
            <person name="Kemp M."/>
            <person name="Justesen U.S."/>
        </authorList>
    </citation>
    <scope>NUCLEOTIDE SEQUENCE [LARGE SCALE GENOMIC DNA]</scope>
    <source>
        <strain evidence="3">DCMOUH0018B</strain>
    </source>
</reference>
<dbReference type="PATRIC" id="fig|817.53.peg.4615"/>
<feature type="signal peptide" evidence="2">
    <location>
        <begin position="1"/>
        <end position="20"/>
    </location>
</feature>
<evidence type="ECO:0000256" key="2">
    <source>
        <dbReference type="SAM" id="SignalP"/>
    </source>
</evidence>
<sequence>MKKKYYIWIILLFIVTISQAAPSIKDSLQNILQKTKEPTQRAKLLINILDLSDSSPDELEIARKLYTEGKKADDKMAIGASLSTLTIHYMQDPEKKDSLTLLLNEAEKLLENSDEEGLATYYKMTYKARLLQLAPREERVKVCNRIQQELNDRKESETPYEKAERLFLTGVIHYLLMAMTENIDYKNALPYWEEGWNLAEGFPPTARKNFTGNLYIMLSVSYRSLKDSKRLMEVSNQYLQRLDEYFSREDVIRRRPYFYKNSLYVLCYQQLMLNHQLIGRQKAHEYYLRYCNYVRHGKGDALLRNKLFFYDLSQSYFSSLGEYPQALAFCDSLIQMVETGKAINTASVTHYKTKAKLLREMGRAEESCQVYDRAMFLADSLTRKEQLGELGEIQVKNEVAQLELEKADIITRIRNIAFYSTILLTFVVIGFTVYLSINLKRTRKLQKELLRQTQKAQESERMQSNFIRSMYNDVHIPLNHINKQTQLIVGTSLSPTQKAECSEQIKESCQQLTSLLDEMLEKAYHESSAEAKDAPPDHDSFI</sequence>
<keyword evidence="1" id="KW-0472">Membrane</keyword>
<keyword evidence="2" id="KW-0732">Signal</keyword>
<feature type="chain" id="PRO_5044366565" evidence="2">
    <location>
        <begin position="21"/>
        <end position="542"/>
    </location>
</feature>